<dbReference type="AlphaFoldDB" id="A0A9P0L6F9"/>
<proteinExistence type="predicted"/>
<gene>
    <name evidence="1" type="ORF">ACAOBT_LOCUS18926</name>
</gene>
<keyword evidence="2" id="KW-1185">Reference proteome</keyword>
<dbReference type="Proteomes" id="UP001152888">
    <property type="component" value="Unassembled WGS sequence"/>
</dbReference>
<dbReference type="EMBL" id="CAKOFQ010007059">
    <property type="protein sequence ID" value="CAH1989264.1"/>
    <property type="molecule type" value="Genomic_DNA"/>
</dbReference>
<name>A0A9P0L6F9_ACAOB</name>
<organism evidence="1 2">
    <name type="scientific">Acanthoscelides obtectus</name>
    <name type="common">Bean weevil</name>
    <name type="synonym">Bruchus obtectus</name>
    <dbReference type="NCBI Taxonomy" id="200917"/>
    <lineage>
        <taxon>Eukaryota</taxon>
        <taxon>Metazoa</taxon>
        <taxon>Ecdysozoa</taxon>
        <taxon>Arthropoda</taxon>
        <taxon>Hexapoda</taxon>
        <taxon>Insecta</taxon>
        <taxon>Pterygota</taxon>
        <taxon>Neoptera</taxon>
        <taxon>Endopterygota</taxon>
        <taxon>Coleoptera</taxon>
        <taxon>Polyphaga</taxon>
        <taxon>Cucujiformia</taxon>
        <taxon>Chrysomeloidea</taxon>
        <taxon>Chrysomelidae</taxon>
        <taxon>Bruchinae</taxon>
        <taxon>Bruchini</taxon>
        <taxon>Acanthoscelides</taxon>
    </lineage>
</organism>
<evidence type="ECO:0000313" key="1">
    <source>
        <dbReference type="EMBL" id="CAH1989264.1"/>
    </source>
</evidence>
<accession>A0A9P0L6F9</accession>
<comment type="caution">
    <text evidence="1">The sequence shown here is derived from an EMBL/GenBank/DDBJ whole genome shotgun (WGS) entry which is preliminary data.</text>
</comment>
<evidence type="ECO:0000313" key="2">
    <source>
        <dbReference type="Proteomes" id="UP001152888"/>
    </source>
</evidence>
<protein>
    <submittedName>
        <fullName evidence="1">Uncharacterized protein</fullName>
    </submittedName>
</protein>
<sequence>MTQRCYQPPANLRYVSVQLSCSFKAHEVSGSRACICRIISSKGSRERSCSRAHPASRSICARCRRPHEKLSALERYCRPSIVNTVPLKWQSAHRRECRLGRRPAPAASTEVDRFQSVVSPFVTRYRRHTHHLIRTVLSTS</sequence>
<reference evidence="1" key="1">
    <citation type="submission" date="2022-03" db="EMBL/GenBank/DDBJ databases">
        <authorList>
            <person name="Sayadi A."/>
        </authorList>
    </citation>
    <scope>NUCLEOTIDE SEQUENCE</scope>
</reference>